<evidence type="ECO:0008006" key="3">
    <source>
        <dbReference type="Google" id="ProtNLM"/>
    </source>
</evidence>
<proteinExistence type="predicted"/>
<protein>
    <recommendedName>
        <fullName evidence="3">Antitoxin</fullName>
    </recommendedName>
</protein>
<evidence type="ECO:0000313" key="2">
    <source>
        <dbReference type="Proteomes" id="UP001221302"/>
    </source>
</evidence>
<dbReference type="Proteomes" id="UP001221302">
    <property type="component" value="Unassembled WGS sequence"/>
</dbReference>
<reference evidence="1" key="1">
    <citation type="submission" date="2023-03" db="EMBL/GenBank/DDBJ databases">
        <title>Stygiobacter electus gen. nov., sp. nov., facultatively anaerobic thermotolerant bacterium of the class Ignavibacteria from a well of Yessentuki mineral water deposit.</title>
        <authorList>
            <person name="Podosokorskaya O.A."/>
            <person name="Elcheninov A.G."/>
            <person name="Petrova N.F."/>
            <person name="Zavarzina D.G."/>
            <person name="Kublanov I.V."/>
            <person name="Merkel A.Y."/>
        </authorList>
    </citation>
    <scope>NUCLEOTIDE SEQUENCE</scope>
    <source>
        <strain evidence="1">09-Me</strain>
    </source>
</reference>
<sequence>MKLDKEEKELLKSYEKGEWKSVKDLEKKKLEYQRYAKNTAVKNKRINIRLTERDLANLKAKSLEEGMPYQTLVASIIHKYISGKFK</sequence>
<dbReference type="EMBL" id="JARGDL010000005">
    <property type="protein sequence ID" value="MDF1611619.1"/>
    <property type="molecule type" value="Genomic_DNA"/>
</dbReference>
<keyword evidence="2" id="KW-1185">Reference proteome</keyword>
<organism evidence="1 2">
    <name type="scientific">Stygiobacter electus</name>
    <dbReference type="NCBI Taxonomy" id="3032292"/>
    <lineage>
        <taxon>Bacteria</taxon>
        <taxon>Pseudomonadati</taxon>
        <taxon>Ignavibacteriota</taxon>
        <taxon>Ignavibacteria</taxon>
        <taxon>Ignavibacteriales</taxon>
        <taxon>Melioribacteraceae</taxon>
        <taxon>Stygiobacter</taxon>
    </lineage>
</organism>
<gene>
    <name evidence="1" type="ORF">P0M35_05625</name>
</gene>
<accession>A0AAE3P039</accession>
<evidence type="ECO:0000313" key="1">
    <source>
        <dbReference type="EMBL" id="MDF1611619.1"/>
    </source>
</evidence>
<name>A0AAE3P039_9BACT</name>
<comment type="caution">
    <text evidence="1">The sequence shown here is derived from an EMBL/GenBank/DDBJ whole genome shotgun (WGS) entry which is preliminary data.</text>
</comment>
<dbReference type="AlphaFoldDB" id="A0AAE3P039"/>
<dbReference type="RefSeq" id="WP_321535386.1">
    <property type="nucleotide sequence ID" value="NZ_JARGDL010000005.1"/>
</dbReference>